<comment type="caution">
    <text evidence="2">The sequence shown here is derived from an EMBL/GenBank/DDBJ whole genome shotgun (WGS) entry which is preliminary data.</text>
</comment>
<feature type="region of interest" description="Disordered" evidence="1">
    <location>
        <begin position="295"/>
        <end position="346"/>
    </location>
</feature>
<sequence length="346" mass="38149">MKIAPLKATDPWFHRVARHGKADVQTLSAVSCDIAVRMEAVSLLHHGADQNYRPYLHLRGRLTQIQPDVELPYGITGLPFHRGSEPVVDAFYEFDSAQLAELVSKGYFSARFRVPESMVGIVWELPAEVDFLVVAPESAEQPPIVFVDVRDQNSAVLTEETSGYSLAEYFPDYSSEDLVQASAVSETPVPTHSGAIQDLFADEEFEDVEYSRPTEPDHLGTASSRAGQVPEGVFDRLMAEVEARRRVEENAKEPEVDYDPEAPEGVLRERIIPGVEKALSGMPEEILVDSLRRSTEHTRSAASGTGLLDLEEEDTAEAGAAPARASVHERVAGERQLEMDDHQPGD</sequence>
<organism evidence="2 3">
    <name type="scientific">Nocardiopsis algeriensis</name>
    <dbReference type="NCBI Taxonomy" id="1478215"/>
    <lineage>
        <taxon>Bacteria</taxon>
        <taxon>Bacillati</taxon>
        <taxon>Actinomycetota</taxon>
        <taxon>Actinomycetes</taxon>
        <taxon>Streptosporangiales</taxon>
        <taxon>Nocardiopsidaceae</taxon>
        <taxon>Nocardiopsis</taxon>
    </lineage>
</organism>
<evidence type="ECO:0000313" key="2">
    <source>
        <dbReference type="EMBL" id="MBB6121578.1"/>
    </source>
</evidence>
<feature type="compositionally biased region" description="Basic and acidic residues" evidence="1">
    <location>
        <begin position="326"/>
        <end position="346"/>
    </location>
</feature>
<gene>
    <name evidence="2" type="ORF">FHS13_003552</name>
</gene>
<dbReference type="EMBL" id="JACHJO010000011">
    <property type="protein sequence ID" value="MBB6121578.1"/>
    <property type="molecule type" value="Genomic_DNA"/>
</dbReference>
<accession>A0A841IZ94</accession>
<reference evidence="2 3" key="1">
    <citation type="submission" date="2020-08" db="EMBL/GenBank/DDBJ databases">
        <title>Genomic Encyclopedia of Type Strains, Phase III (KMG-III): the genomes of soil and plant-associated and newly described type strains.</title>
        <authorList>
            <person name="Whitman W."/>
        </authorList>
    </citation>
    <scope>NUCLEOTIDE SEQUENCE [LARGE SCALE GENOMIC DNA]</scope>
    <source>
        <strain evidence="2 3">CECT 8712</strain>
    </source>
</reference>
<dbReference type="AlphaFoldDB" id="A0A841IZ94"/>
<evidence type="ECO:0000313" key="3">
    <source>
        <dbReference type="Proteomes" id="UP000536604"/>
    </source>
</evidence>
<proteinExistence type="predicted"/>
<dbReference type="RefSeq" id="WP_184293034.1">
    <property type="nucleotide sequence ID" value="NZ_JACHJO010000011.1"/>
</dbReference>
<name>A0A841IZ94_9ACTN</name>
<protein>
    <submittedName>
        <fullName evidence="2">Uncharacterized protein</fullName>
    </submittedName>
</protein>
<evidence type="ECO:0000256" key="1">
    <source>
        <dbReference type="SAM" id="MobiDB-lite"/>
    </source>
</evidence>
<keyword evidence="3" id="KW-1185">Reference proteome</keyword>
<dbReference type="Proteomes" id="UP000536604">
    <property type="component" value="Unassembled WGS sequence"/>
</dbReference>